<dbReference type="InterPro" id="IPR054595">
    <property type="entry name" value="DBL_C"/>
</dbReference>
<feature type="domain" description="Plasmodium falciparum erythrocyte membrane protein-1 N-terminal segment" evidence="5">
    <location>
        <begin position="18"/>
        <end position="53"/>
    </location>
</feature>
<dbReference type="VEuPathDB" id="PlasmoDB:PfHB3_120045000"/>
<gene>
    <name evidence="8" type="primary">var</name>
</gene>
<dbReference type="VEuPathDB" id="PlasmoDB:PfHB3_020026500"/>
<feature type="region of interest" description="Disordered" evidence="1">
    <location>
        <begin position="932"/>
        <end position="954"/>
    </location>
</feature>
<evidence type="ECO:0000259" key="7">
    <source>
        <dbReference type="Pfam" id="PF22672"/>
    </source>
</evidence>
<dbReference type="SUPFAM" id="SSF140924">
    <property type="entry name" value="Duffy binding domain-like"/>
    <property type="match status" value="4"/>
</dbReference>
<dbReference type="VEuPathDB" id="PlasmoDB:PfNF166_120046600"/>
<dbReference type="FunFam" id="1.20.58.830:FF:000005">
    <property type="entry name" value="Erythrocyte membrane protein 1, PfEMP1"/>
    <property type="match status" value="1"/>
</dbReference>
<feature type="region of interest" description="Disordered" evidence="1">
    <location>
        <begin position="709"/>
        <end position="798"/>
    </location>
</feature>
<evidence type="ECO:0000256" key="1">
    <source>
        <dbReference type="SAM" id="MobiDB-lite"/>
    </source>
</evidence>
<dbReference type="VEuPathDB" id="PlasmoDB:PfGN01_040026400"/>
<dbReference type="VEuPathDB" id="PlasmoDB:PfTG01_000013800"/>
<dbReference type="VEuPathDB" id="PlasmoDB:PfKE01_130005400"/>
<reference evidence="8" key="1">
    <citation type="journal article" date="2016" name="EMBO Mol. Med.">
        <title>Plasmodium falciparum var genes expressed in children with severe malaria encode CIDRalpha1 domains.</title>
        <authorList>
            <person name="Jespersen J.S."/>
            <person name="Wang C.W."/>
            <person name="Mkumbaye S.I."/>
            <person name="Minja D.T."/>
            <person name="Petersen B."/>
            <person name="Turner L."/>
            <person name="Petersen J.E."/>
            <person name="Lusingu J.P."/>
            <person name="Theander T.G."/>
            <person name="Lavstsen T."/>
        </authorList>
    </citation>
    <scope>NUCLEOTIDE SEQUENCE</scope>
    <source>
        <strain evidence="8">1914-20</strain>
    </source>
</reference>
<dbReference type="VEuPathDB" id="PlasmoDB:PfDd2_130005700"/>
<feature type="domain" description="Duffy-binding-like" evidence="3">
    <location>
        <begin position="573"/>
        <end position="714"/>
    </location>
</feature>
<feature type="domain" description="Duffy-antigen binding" evidence="4">
    <location>
        <begin position="114"/>
        <end position="303"/>
    </location>
</feature>
<evidence type="ECO:0000259" key="5">
    <source>
        <dbReference type="Pfam" id="PF15447"/>
    </source>
</evidence>
<dbReference type="FunFam" id="1.20.58.830:FF:000002">
    <property type="entry name" value="Erythrocyte membrane protein 1, PfEMP1"/>
    <property type="match status" value="1"/>
</dbReference>
<dbReference type="Gene3D" id="1.20.58.1930">
    <property type="match status" value="2"/>
</dbReference>
<evidence type="ECO:0000259" key="4">
    <source>
        <dbReference type="Pfam" id="PF05424"/>
    </source>
</evidence>
<feature type="domain" description="Duffy-binding-like" evidence="3">
    <location>
        <begin position="1390"/>
        <end position="1534"/>
    </location>
</feature>
<dbReference type="VEuPathDB" id="PlasmoDB:PfNF166_000019800"/>
<feature type="compositionally biased region" description="Basic and acidic residues" evidence="1">
    <location>
        <begin position="1559"/>
        <end position="1574"/>
    </location>
</feature>
<dbReference type="VEuPathDB" id="PlasmoDB:PfSN01_070017500"/>
<dbReference type="FunFam" id="1.20.58.1930:FF:000001">
    <property type="entry name" value="Erythrocyte membrane protein 1, PfEMP1"/>
    <property type="match status" value="1"/>
</dbReference>
<dbReference type="Pfam" id="PF03011">
    <property type="entry name" value="PFEMP"/>
    <property type="match status" value="2"/>
</dbReference>
<dbReference type="FunFam" id="1.20.1310.20:FF:000001">
    <property type="entry name" value="Erythrocyte membrane protein 1, PfEMP1"/>
    <property type="match status" value="1"/>
</dbReference>
<proteinExistence type="predicted"/>
<feature type="compositionally biased region" description="Acidic residues" evidence="1">
    <location>
        <begin position="1547"/>
        <end position="1558"/>
    </location>
</feature>
<feature type="compositionally biased region" description="Pro residues" evidence="1">
    <location>
        <begin position="1633"/>
        <end position="1642"/>
    </location>
</feature>
<feature type="domain" description="Duffy-binding-like" evidence="7">
    <location>
        <begin position="307"/>
        <end position="465"/>
    </location>
</feature>
<dbReference type="InterPro" id="IPR029210">
    <property type="entry name" value="PfEMP1_NTS"/>
</dbReference>
<feature type="compositionally biased region" description="Acidic residues" evidence="1">
    <location>
        <begin position="751"/>
        <end position="767"/>
    </location>
</feature>
<keyword evidence="2" id="KW-0472">Membrane</keyword>
<dbReference type="VEuPathDB" id="PlasmoDB:PfKH01_060024600"/>
<dbReference type="VEuPathDB" id="PlasmoDB:PfSD01_130005600"/>
<dbReference type="Gene3D" id="1.20.1310.20">
    <property type="entry name" value="Duffy-antigen binding domain"/>
    <property type="match status" value="2"/>
</dbReference>
<keyword evidence="2" id="KW-1133">Transmembrane helix</keyword>
<dbReference type="VEuPathDB" id="PlasmoDB:PfGB4_040018400"/>
<feature type="domain" description="Duffy-binding-like" evidence="7">
    <location>
        <begin position="1122"/>
        <end position="1268"/>
    </location>
</feature>
<feature type="domain" description="Duffy-antigen binding" evidence="4">
    <location>
        <begin position="874"/>
        <end position="1073"/>
    </location>
</feature>
<dbReference type="EMBL" id="KX154815">
    <property type="protein sequence ID" value="ANJ20935.1"/>
    <property type="molecule type" value="Genomic_DNA"/>
</dbReference>
<feature type="compositionally biased region" description="Polar residues" evidence="1">
    <location>
        <begin position="836"/>
        <end position="847"/>
    </location>
</feature>
<feature type="region of interest" description="Disordered" evidence="1">
    <location>
        <begin position="1527"/>
        <end position="1648"/>
    </location>
</feature>
<keyword evidence="2" id="KW-0812">Transmembrane</keyword>
<dbReference type="InterPro" id="IPR041480">
    <property type="entry name" value="CIDR1_gamma"/>
</dbReference>
<accession>A0A191VYZ7</accession>
<evidence type="ECO:0000259" key="6">
    <source>
        <dbReference type="Pfam" id="PF18562"/>
    </source>
</evidence>
<feature type="region of interest" description="Disordered" evidence="1">
    <location>
        <begin position="836"/>
        <end position="876"/>
    </location>
</feature>
<dbReference type="Pfam" id="PF05424">
    <property type="entry name" value="Duffy_binding"/>
    <property type="match status" value="2"/>
</dbReference>
<feature type="compositionally biased region" description="Basic and acidic residues" evidence="1">
    <location>
        <begin position="1584"/>
        <end position="1602"/>
    </location>
</feature>
<organism evidence="8">
    <name type="scientific">Plasmodium falciparum</name>
    <name type="common">malaria parasite P. falciparum</name>
    <dbReference type="NCBI Taxonomy" id="5833"/>
    <lineage>
        <taxon>Eukaryota</taxon>
        <taxon>Sar</taxon>
        <taxon>Alveolata</taxon>
        <taxon>Apicomplexa</taxon>
        <taxon>Aconoidasida</taxon>
        <taxon>Haemosporida</taxon>
        <taxon>Plasmodiidae</taxon>
        <taxon>Plasmodium</taxon>
        <taxon>Plasmodium (Laverania)</taxon>
    </lineage>
</organism>
<dbReference type="VEuPathDB" id="PlasmoDB:PfIT_030029800"/>
<dbReference type="InterPro" id="IPR042202">
    <property type="entry name" value="Duffy-ag-bd_sf"/>
</dbReference>
<dbReference type="VEuPathDB" id="PlasmoDB:PfCD01_100045500"/>
<dbReference type="VEuPathDB" id="PlasmoDB:PfML01_000015500"/>
<evidence type="ECO:0000313" key="8">
    <source>
        <dbReference type="EMBL" id="ANJ20935.1"/>
    </source>
</evidence>
<feature type="compositionally biased region" description="Basic and acidic residues" evidence="1">
    <location>
        <begin position="771"/>
        <end position="787"/>
    </location>
</feature>
<dbReference type="VEuPathDB" id="PlasmoDB:PfKH02_080005200"/>
<dbReference type="VEuPathDB" id="PlasmoDB:PfGB4_040018100"/>
<feature type="domain" description="Cysteine-rich interdomain region 1 gamma" evidence="6">
    <location>
        <begin position="1315"/>
        <end position="1374"/>
    </location>
</feature>
<dbReference type="VEuPathDB" id="PlasmoDB:PF3D7_0712800"/>
<feature type="non-terminal residue" evidence="8">
    <location>
        <position position="1671"/>
    </location>
</feature>
<dbReference type="GO" id="GO:0016020">
    <property type="term" value="C:membrane"/>
    <property type="evidence" value="ECO:0007669"/>
    <property type="project" value="InterPro"/>
</dbReference>
<dbReference type="VEuPathDB" id="PlasmoDB:PfKE01_110005600"/>
<sequence>MVITSPNPSVNDYTLASDAKDLLDRIGEDIYKIANEAAKKYFDELHGRLLDATFSNGDKVTTHDPCNLNYKYDTTVTSTVINPCEHKSGKRLSEVHNSECDNRKIRGSNGKSEGACAPFRRLHVCDKNLEQIKAEQITTHNLLVDVCLAAKFEGQSITGYYPKYEVQYPGSGSTMCTMLARSFADIGDIIRGKDLFIGNNKRDKLEKQLQKYFKQIYDKLDGKKKEEAKTHYGSDTTNYYQLREDWWYANREMVWNAITCGAPKEAQYFRKTCGSAKTPTNKQCRCAIHGVPTYFDYVPQFLRWFEEWAEDFCRKRKKKLQDAKKYCRGEKNEKYCDLNRYDCKRTISAKHELVQGEECKKCSVVCIPFGPWIDNQKQEFEKQKNKYAKEINGNNQISKDTSHGKINNLYVGDFYKILEKYYPTVNEFLELLSKETTCENQPQDGEIKSSINFNNQPEDIFSHTEYCQACPRCGVDCSTNPCIRKTDNSCTEEIRRKEYTTEDSTDIPKLTPEEGNTDILKKYKKFCEDTNGKKANQVTSWECHYEGLNINNCIVGKWLNRTERQKPTTYDVFFYRSVTEMLKHSIEWREKLSRCLQNSNRMCKKGCKGNCECYKRWVEGKKNEWKAIKDHFGKQEDMKRQNIRSNIILKMTLNEDFLDDIKGEYDDPKVIKRFMQLKEMEDEDVNDLDNPKTIIDLLIEEEEKEANTCVNNNPLADPCPQPQRDNSSLARSETHEEKGPSSPGTPAGGNQDEDDENEEDDDEDEDVAGGQDRKEETQEEPEATKTEEDTEPAVPTTKDEVNVCNIVKDILTKEKLQEACKQKYDGKYYGWRCVTPSGSGDNTTTDSEATDGRSVRGKRSTPDKATPPSNSGATCIPPRRRKLYLHKIEGVDTTTESLRKWFIETAAIETFFLWDRYKKEWMAQKLAERERNGPFGTGASLDSGGEETPENQLASGTIPEEFKRQMFYTLADYKDILDGKNDILIGNTGSGASDKEMQERERKIQEQLKSFFSNSVETPPNSVTTPQNSDKLAQWWSDNAPSIWNGMVCALTHKTETPGDVDEEVKNALFENGKNTPKNSQYQYQTAKLEEKNSGENTPTTLNNPKLTQFVERPPFFRWLHEWGSDFCGKRARMLDKIIFECRGDRTGHEYCSGDGHYCKTSDLKHNNMSAELDCPGCAKECMKYKKWIDIKFAEFHNQKNKYEDEYGKVIACCKNGGDDDNTKFCQQIKEKNTSAKFLTALKHCKDGQTGGEKNKTDFENPETTFGPLDYCKTCPPNKVNCNGGRGKNPCTEVNGNGETWKKVFGTISGNSGKTTTIDVHMIDRRGPFIDKNSEKSQNSNHLFKTSPLFKGLRVQNWECKFENENKDVCYLKNFNPEIDLNPYITFKVFVVYWLEDFLYGYYLLKKKIDQCTKNGEKACDKEPKNYCACVQKWVDLKRKEWKNINATYIQEYTKNNDVTSNDLTNFLEQAPFYNEVLKAIKPCTRISDFERSIHCNGTSILGNAKAEKKDIVLCLLKKLEKKISECTSQPSDKTHQTSCEKSPAPVEDEDDTLDEETEVKRPEICKDVEKKEEPEVEETCGVDEDRKKEKEEQEEKEKQKENGPLAPSTEDSAEPKSAEKEHEPKQEDQIQPPEPPLPPADEPFDPTILQTTIPFGIAIALTSIVFLFLK</sequence>
<dbReference type="Gene3D" id="1.20.58.830">
    <property type="match status" value="2"/>
</dbReference>
<dbReference type="InterPro" id="IPR004258">
    <property type="entry name" value="DBL"/>
</dbReference>
<dbReference type="Pfam" id="PF18562">
    <property type="entry name" value="CIDR1_gamma"/>
    <property type="match status" value="1"/>
</dbReference>
<protein>
    <submittedName>
        <fullName evidence="8">Erythrocyte membrane protein 1</fullName>
    </submittedName>
</protein>
<dbReference type="VEuPathDB" id="PlasmoDB:PfNF54_070017200"/>
<evidence type="ECO:0000256" key="2">
    <source>
        <dbReference type="SAM" id="Phobius"/>
    </source>
</evidence>
<feature type="compositionally biased region" description="Basic and acidic residues" evidence="1">
    <location>
        <begin position="1614"/>
        <end position="1629"/>
    </location>
</feature>
<dbReference type="Pfam" id="PF22672">
    <property type="entry name" value="DBL_C"/>
    <property type="match status" value="2"/>
</dbReference>
<dbReference type="VEuPathDB" id="PlasmoDB:Pf7G8_120046400"/>
<dbReference type="GO" id="GO:0046789">
    <property type="term" value="F:host cell surface receptor binding"/>
    <property type="evidence" value="ECO:0007669"/>
    <property type="project" value="InterPro"/>
</dbReference>
<feature type="compositionally biased region" description="Polar residues" evidence="1">
    <location>
        <begin position="1527"/>
        <end position="1541"/>
    </location>
</feature>
<dbReference type="InterPro" id="IPR008602">
    <property type="entry name" value="Duffy-antigen-binding"/>
</dbReference>
<feature type="transmembrane region" description="Helical" evidence="2">
    <location>
        <begin position="1649"/>
        <end position="1670"/>
    </location>
</feature>
<dbReference type="VEuPathDB" id="PlasmoDB:Pf7G8-2_000390200"/>
<evidence type="ECO:0000259" key="3">
    <source>
        <dbReference type="Pfam" id="PF03011"/>
    </source>
</evidence>
<dbReference type="Pfam" id="PF15447">
    <property type="entry name" value="NTS"/>
    <property type="match status" value="1"/>
</dbReference>
<dbReference type="VEuPathDB" id="PlasmoDB:PfGA01_080036900"/>
<dbReference type="VEuPathDB" id="PlasmoDB:PfNF135_100005100"/>
<name>A0A191VYZ7_PLAFA</name>
<dbReference type="VEuPathDB" id="PlasmoDB:PfSD01_070028500"/>